<sequence length="456" mass="51266">MATCHNTMFHFPFDIVHEILTQLKCDCISLKSCSLVNKDWLYLSRPLLYKSITLSILSSNPSSEILSILDFGDYKPRYTTNLTIKSTPTTTLNIVSPSFGPQLDRFTHLHTLTLSRVHLPHIPIPSPREGFTRRITTLRIHRVYYSSQEDILRFIFSFPAVQCLSILTIAGCLHITMPLQISTPGGRTTSSIRCLHTCCGKGTSLGRYIQEYLVQDDHPGATPATLKRLDIGIGPKVPRNHYWVATVVKSVEVLVLGLNWDTESRFNNGDSGGVELKLEPGHSLHTLIISICIGAKHERAINYVFIPNLFRSLHIWSLFRCLTLSFTSPSTSYRDINETLAVGIKLKAQDVYLDTGPYGKKEVDSIWEMMDQCCAHPASGNRRGESIQKSTISAEGGRVGFIGQSNRDEHEMGAEEFDRVVKSLLPLSQEHGFEVKPVLRLDTRVSGIWEDCQYEE</sequence>
<evidence type="ECO:0000313" key="1">
    <source>
        <dbReference type="EMBL" id="TFK70505.1"/>
    </source>
</evidence>
<evidence type="ECO:0000313" key="2">
    <source>
        <dbReference type="Proteomes" id="UP000308600"/>
    </source>
</evidence>
<reference evidence="1 2" key="1">
    <citation type="journal article" date="2019" name="Nat. Ecol. Evol.">
        <title>Megaphylogeny resolves global patterns of mushroom evolution.</title>
        <authorList>
            <person name="Varga T."/>
            <person name="Krizsan K."/>
            <person name="Foldi C."/>
            <person name="Dima B."/>
            <person name="Sanchez-Garcia M."/>
            <person name="Sanchez-Ramirez S."/>
            <person name="Szollosi G.J."/>
            <person name="Szarkandi J.G."/>
            <person name="Papp V."/>
            <person name="Albert L."/>
            <person name="Andreopoulos W."/>
            <person name="Angelini C."/>
            <person name="Antonin V."/>
            <person name="Barry K.W."/>
            <person name="Bougher N.L."/>
            <person name="Buchanan P."/>
            <person name="Buyck B."/>
            <person name="Bense V."/>
            <person name="Catcheside P."/>
            <person name="Chovatia M."/>
            <person name="Cooper J."/>
            <person name="Damon W."/>
            <person name="Desjardin D."/>
            <person name="Finy P."/>
            <person name="Geml J."/>
            <person name="Haridas S."/>
            <person name="Hughes K."/>
            <person name="Justo A."/>
            <person name="Karasinski D."/>
            <person name="Kautmanova I."/>
            <person name="Kiss B."/>
            <person name="Kocsube S."/>
            <person name="Kotiranta H."/>
            <person name="LaButti K.M."/>
            <person name="Lechner B.E."/>
            <person name="Liimatainen K."/>
            <person name="Lipzen A."/>
            <person name="Lukacs Z."/>
            <person name="Mihaltcheva S."/>
            <person name="Morgado L.N."/>
            <person name="Niskanen T."/>
            <person name="Noordeloos M.E."/>
            <person name="Ohm R.A."/>
            <person name="Ortiz-Santana B."/>
            <person name="Ovrebo C."/>
            <person name="Racz N."/>
            <person name="Riley R."/>
            <person name="Savchenko A."/>
            <person name="Shiryaev A."/>
            <person name="Soop K."/>
            <person name="Spirin V."/>
            <person name="Szebenyi C."/>
            <person name="Tomsovsky M."/>
            <person name="Tulloss R.E."/>
            <person name="Uehling J."/>
            <person name="Grigoriev I.V."/>
            <person name="Vagvolgyi C."/>
            <person name="Papp T."/>
            <person name="Martin F.M."/>
            <person name="Miettinen O."/>
            <person name="Hibbett D.S."/>
            <person name="Nagy L.G."/>
        </authorList>
    </citation>
    <scope>NUCLEOTIDE SEQUENCE [LARGE SCALE GENOMIC DNA]</scope>
    <source>
        <strain evidence="1 2">NL-1719</strain>
    </source>
</reference>
<protein>
    <submittedName>
        <fullName evidence="1">Uncharacterized protein</fullName>
    </submittedName>
</protein>
<dbReference type="Proteomes" id="UP000308600">
    <property type="component" value="Unassembled WGS sequence"/>
</dbReference>
<proteinExistence type="predicted"/>
<dbReference type="EMBL" id="ML208312">
    <property type="protein sequence ID" value="TFK70505.1"/>
    <property type="molecule type" value="Genomic_DNA"/>
</dbReference>
<gene>
    <name evidence="1" type="ORF">BDN72DRAFT_958783</name>
</gene>
<keyword evidence="2" id="KW-1185">Reference proteome</keyword>
<accession>A0ACD3AYA4</accession>
<organism evidence="1 2">
    <name type="scientific">Pluteus cervinus</name>
    <dbReference type="NCBI Taxonomy" id="181527"/>
    <lineage>
        <taxon>Eukaryota</taxon>
        <taxon>Fungi</taxon>
        <taxon>Dikarya</taxon>
        <taxon>Basidiomycota</taxon>
        <taxon>Agaricomycotina</taxon>
        <taxon>Agaricomycetes</taxon>
        <taxon>Agaricomycetidae</taxon>
        <taxon>Agaricales</taxon>
        <taxon>Pluteineae</taxon>
        <taxon>Pluteaceae</taxon>
        <taxon>Pluteus</taxon>
    </lineage>
</organism>
<name>A0ACD3AYA4_9AGAR</name>